<comment type="caution">
    <text evidence="7">The sequence shown here is derived from an EMBL/GenBank/DDBJ whole genome shotgun (WGS) entry which is preliminary data.</text>
</comment>
<dbReference type="Pfam" id="PF04751">
    <property type="entry name" value="DarP"/>
    <property type="match status" value="1"/>
</dbReference>
<comment type="similarity">
    <text evidence="5">Belongs to the DarP family.</text>
</comment>
<dbReference type="HAMAP" id="MF_00765">
    <property type="entry name" value="DarP"/>
    <property type="match status" value="1"/>
</dbReference>
<evidence type="ECO:0000256" key="3">
    <source>
        <dbReference type="ARBA" id="ARBA00022730"/>
    </source>
</evidence>
<dbReference type="PANTHER" id="PTHR38101">
    <property type="entry name" value="UPF0307 PROTEIN YJGA"/>
    <property type="match status" value="1"/>
</dbReference>
<accession>A0A4Z0BEW1</accession>
<protein>
    <recommendedName>
        <fullName evidence="5">Dual-action ribosomal maturation protein DarP</fullName>
    </recommendedName>
    <alternativeName>
        <fullName evidence="5">Large ribosomal subunit assembly factor DarP</fullName>
    </alternativeName>
</protein>
<feature type="coiled-coil region" evidence="6">
    <location>
        <begin position="23"/>
        <end position="50"/>
    </location>
</feature>
<evidence type="ECO:0000256" key="2">
    <source>
        <dbReference type="ARBA" id="ARBA00022517"/>
    </source>
</evidence>
<dbReference type="OrthoDB" id="5293604at2"/>
<keyword evidence="4 5" id="KW-0694">RNA-binding</keyword>
<dbReference type="AlphaFoldDB" id="A0A4Z0BEW1"/>
<sequence>MSRKPKRGYFVRGQFVAEGSELDQQLKAELKGAETSKTDLKRESEQLQKLGESLLGLRADLFDPLPLPEKLVDALAEARRISNFEGRRRQMQYVGKLMRGLDEDVLQAVRDALETQRQGSARDTQALHEAERWRDALIERDEALGEWLSLHPSTDAQQLRALVRQARKDRPAPDARVVSEGLAPRQGRAFRDIFQLVREQLTSAAGASTEENPE</sequence>
<organism evidence="7 8">
    <name type="scientific">Ramlibacter rhizophilus</name>
    <dbReference type="NCBI Taxonomy" id="1781167"/>
    <lineage>
        <taxon>Bacteria</taxon>
        <taxon>Pseudomonadati</taxon>
        <taxon>Pseudomonadota</taxon>
        <taxon>Betaproteobacteria</taxon>
        <taxon>Burkholderiales</taxon>
        <taxon>Comamonadaceae</taxon>
        <taxon>Ramlibacter</taxon>
    </lineage>
</organism>
<evidence type="ECO:0000313" key="8">
    <source>
        <dbReference type="Proteomes" id="UP000297564"/>
    </source>
</evidence>
<reference evidence="7 8" key="1">
    <citation type="submission" date="2019-03" db="EMBL/GenBank/DDBJ databases">
        <title>Ramlibacter rhizophilus CCTCC AB2015357, whole genome shotgun sequence.</title>
        <authorList>
            <person name="Zhang X."/>
            <person name="Feng G."/>
            <person name="Zhu H."/>
        </authorList>
    </citation>
    <scope>NUCLEOTIDE SEQUENCE [LARGE SCALE GENOMIC DNA]</scope>
    <source>
        <strain evidence="7 8">CCTCC AB2015357</strain>
    </source>
</reference>
<proteinExistence type="inferred from homology"/>
<evidence type="ECO:0000256" key="4">
    <source>
        <dbReference type="ARBA" id="ARBA00022884"/>
    </source>
</evidence>
<gene>
    <name evidence="5" type="primary">darP</name>
    <name evidence="7" type="ORF">EZ242_19825</name>
</gene>
<keyword evidence="3 5" id="KW-0699">rRNA-binding</keyword>
<keyword evidence="6" id="KW-0175">Coiled coil</keyword>
<evidence type="ECO:0000256" key="1">
    <source>
        <dbReference type="ARBA" id="ARBA00022490"/>
    </source>
</evidence>
<comment type="function">
    <text evidence="5">Member of a network of 50S ribosomal subunit biogenesis factors which assembles along the 30S-50S interface, preventing incorrect 23S rRNA structures from forming. Promotes peptidyl transferase center (PTC) maturation.</text>
</comment>
<comment type="subcellular location">
    <subcellularLocation>
        <location evidence="5">Cytoplasm</location>
    </subcellularLocation>
    <text evidence="5">Associates with late stage pre-50S ribosomal subunits.</text>
</comment>
<keyword evidence="1 5" id="KW-0963">Cytoplasm</keyword>
<evidence type="ECO:0000313" key="7">
    <source>
        <dbReference type="EMBL" id="TFY96919.1"/>
    </source>
</evidence>
<evidence type="ECO:0000256" key="6">
    <source>
        <dbReference type="SAM" id="Coils"/>
    </source>
</evidence>
<keyword evidence="2 5" id="KW-0690">Ribosome biogenesis</keyword>
<dbReference type="GO" id="GO:0005829">
    <property type="term" value="C:cytosol"/>
    <property type="evidence" value="ECO:0007669"/>
    <property type="project" value="TreeGrafter"/>
</dbReference>
<keyword evidence="8" id="KW-1185">Reference proteome</keyword>
<dbReference type="EMBL" id="SMLL01000008">
    <property type="protein sequence ID" value="TFY96919.1"/>
    <property type="molecule type" value="Genomic_DNA"/>
</dbReference>
<evidence type="ECO:0000256" key="5">
    <source>
        <dbReference type="HAMAP-Rule" id="MF_00765"/>
    </source>
</evidence>
<dbReference type="Gene3D" id="1.10.60.30">
    <property type="entry name" value="PSPTO4464-like domains"/>
    <property type="match status" value="2"/>
</dbReference>
<name>A0A4Z0BEW1_9BURK</name>
<dbReference type="InterPro" id="IPR006839">
    <property type="entry name" value="DarP"/>
</dbReference>
<dbReference type="GO" id="GO:1902626">
    <property type="term" value="P:assembly of large subunit precursor of preribosome"/>
    <property type="evidence" value="ECO:0007669"/>
    <property type="project" value="UniProtKB-UniRule"/>
</dbReference>
<dbReference type="PIRSF" id="PIRSF016183">
    <property type="entry name" value="UCP016183"/>
    <property type="match status" value="1"/>
</dbReference>
<dbReference type="NCBIfam" id="NF003593">
    <property type="entry name" value="PRK05255.1-1"/>
    <property type="match status" value="1"/>
</dbReference>
<dbReference type="Proteomes" id="UP000297564">
    <property type="component" value="Unassembled WGS sequence"/>
</dbReference>
<dbReference type="PANTHER" id="PTHR38101:SF1">
    <property type="entry name" value="UPF0307 PROTEIN YJGA"/>
    <property type="match status" value="1"/>
</dbReference>
<dbReference type="GO" id="GO:0043022">
    <property type="term" value="F:ribosome binding"/>
    <property type="evidence" value="ECO:0007669"/>
    <property type="project" value="UniProtKB-UniRule"/>
</dbReference>
<dbReference type="GO" id="GO:0019843">
    <property type="term" value="F:rRNA binding"/>
    <property type="evidence" value="ECO:0007669"/>
    <property type="project" value="UniProtKB-UniRule"/>
</dbReference>
<dbReference type="SUPFAM" id="SSF158710">
    <property type="entry name" value="PSPTO4464-like"/>
    <property type="match status" value="1"/>
</dbReference>
<dbReference type="RefSeq" id="WP_135286929.1">
    <property type="nucleotide sequence ID" value="NZ_SMLL01000008.1"/>
</dbReference>
<dbReference type="CDD" id="cd16331">
    <property type="entry name" value="YjgA-like"/>
    <property type="match status" value="1"/>
</dbReference>
<dbReference type="InterPro" id="IPR023153">
    <property type="entry name" value="DarP_sf"/>
</dbReference>